<proteinExistence type="predicted"/>
<feature type="transmembrane region" description="Helical" evidence="2">
    <location>
        <begin position="325"/>
        <end position="341"/>
    </location>
</feature>
<feature type="transmembrane region" description="Helical" evidence="2">
    <location>
        <begin position="247"/>
        <end position="264"/>
    </location>
</feature>
<feature type="transmembrane region" description="Helical" evidence="2">
    <location>
        <begin position="822"/>
        <end position="840"/>
    </location>
</feature>
<organism evidence="3 4">
    <name type="scientific">Lysobacter helvus</name>
    <dbReference type="NCBI Taxonomy" id="2675059"/>
    <lineage>
        <taxon>Bacteria</taxon>
        <taxon>Pseudomonadati</taxon>
        <taxon>Pseudomonadota</taxon>
        <taxon>Gammaproteobacteria</taxon>
        <taxon>Lysobacterales</taxon>
        <taxon>Lysobacteraceae</taxon>
        <taxon>Lysobacter</taxon>
    </lineage>
</organism>
<feature type="transmembrane region" description="Helical" evidence="2">
    <location>
        <begin position="846"/>
        <end position="869"/>
    </location>
</feature>
<feature type="transmembrane region" description="Helical" evidence="2">
    <location>
        <begin position="625"/>
        <end position="648"/>
    </location>
</feature>
<evidence type="ECO:0000313" key="3">
    <source>
        <dbReference type="EMBL" id="BCT94533.1"/>
    </source>
</evidence>
<feature type="transmembrane region" description="Helical" evidence="2">
    <location>
        <begin position="167"/>
        <end position="185"/>
    </location>
</feature>
<feature type="transmembrane region" description="Helical" evidence="2">
    <location>
        <begin position="410"/>
        <end position="427"/>
    </location>
</feature>
<dbReference type="PANTHER" id="PTHR38434:SF1">
    <property type="entry name" value="BLL2549 PROTEIN"/>
    <property type="match status" value="1"/>
</dbReference>
<feature type="transmembrane region" description="Helical" evidence="2">
    <location>
        <begin position="725"/>
        <end position="746"/>
    </location>
</feature>
<feature type="transmembrane region" description="Helical" evidence="2">
    <location>
        <begin position="353"/>
        <end position="372"/>
    </location>
</feature>
<feature type="transmembrane region" description="Helical" evidence="2">
    <location>
        <begin position="758"/>
        <end position="778"/>
    </location>
</feature>
<dbReference type="InterPro" id="IPR014600">
    <property type="entry name" value="UCP035905_mem"/>
</dbReference>
<feature type="transmembrane region" description="Helical" evidence="2">
    <location>
        <begin position="6"/>
        <end position="26"/>
    </location>
</feature>
<feature type="transmembrane region" description="Helical" evidence="2">
    <location>
        <begin position="692"/>
        <end position="713"/>
    </location>
</feature>
<dbReference type="PIRSF" id="PIRSF035905">
    <property type="entry name" value="UCP035905_mp"/>
    <property type="match status" value="1"/>
</dbReference>
<feature type="transmembrane region" description="Helical" evidence="2">
    <location>
        <begin position="484"/>
        <end position="506"/>
    </location>
</feature>
<feature type="transmembrane region" description="Helical" evidence="2">
    <location>
        <begin position="135"/>
        <end position="155"/>
    </location>
</feature>
<feature type="transmembrane region" description="Helical" evidence="2">
    <location>
        <begin position="294"/>
        <end position="313"/>
    </location>
</feature>
<dbReference type="Proteomes" id="UP000680514">
    <property type="component" value="Chromosome"/>
</dbReference>
<sequence length="882" mass="94014">MESLIVLLLLAVLAVPVLLIVALLSLRELRGRVGTLERDLAQLRAEGAMPATATAPAARPRAEAVAPAPPPPRPAPVPPQPVAPTQAAPPQPAPQATPAPVPLRVPSPHVREPRPPGLPERAIEYIKHWFTVGNVPVKVGILVLFAGVAALLKFAADQGWLHAPIEVRLAGIAAAALAALVFAWCQRERNRIFALSLQGGAIGILLMTVFAAFKLYGLMPAGVAFGLSVVLIAGAGMLAVLQDAKALAFFAVLAGFLAPIWLSTNSGNHVALFSYYAVLNAAIFAIAWWKAWRVLNLLGFVFTFGIGTAWGVLQYNPDKFATTEPFLVLFFAFYLFIPLLFARKRPEGRRDFIDGCLVFGTPLVAFALQAGLLRGDRMPLAFCALGLAVIYAVLGALLRRRGGYAMLSDAYVLLAAGFATLAVPLALSARATASVFALEGAGLVWLGVRQSRRWPEWSGLALQALAAFAFLDAGNYRGPSDAPIANAIFMSALMICAGALASAWVYRNAGRRVSGALAYAWGLAWWVGNALLEIDAFVASVARADAWLAFTALTGWLAAEVHRRRPASGLAGTTLAALAVAAPIALAQADAHQQPFAGYGLWAWVLFAVLGVRSLVCLREGEHRVAAWAQFAWWLVWPFALSLGVSWLGERFQLADGWRIAGVALPWLAIAAIGMFRWPWLSAPMHERFDRLRMTLQATFFAILGVGFLLTLVEAGGSAPLPWIPVANPMELAQLAALVLAARWAYSTQAPQAVQAQRVPMVSVLGFVYITSVVLHAVHHWGGIAWNDGLIGTSLAQTSLTVVWSILGVVGWVLGSRRGQRVLWLAGAVLMAVVLVKLVIVDRSNLGNALGIASFIAFGLLCTVVGYLAPAPPRAPVPEGSA</sequence>
<feature type="transmembrane region" description="Helical" evidence="2">
    <location>
        <begin position="570"/>
        <end position="589"/>
    </location>
</feature>
<protein>
    <submittedName>
        <fullName evidence="3">Membrane protein</fullName>
    </submittedName>
</protein>
<feature type="compositionally biased region" description="Pro residues" evidence="1">
    <location>
        <begin position="67"/>
        <end position="105"/>
    </location>
</feature>
<feature type="transmembrane region" description="Helical" evidence="2">
    <location>
        <begin position="219"/>
        <end position="240"/>
    </location>
</feature>
<dbReference type="PANTHER" id="PTHR38434">
    <property type="entry name" value="BLL2549 PROTEIN"/>
    <property type="match status" value="1"/>
</dbReference>
<feature type="transmembrane region" description="Helical" evidence="2">
    <location>
        <begin position="192"/>
        <end position="213"/>
    </location>
</feature>
<keyword evidence="4" id="KW-1185">Reference proteome</keyword>
<reference evidence="3 4" key="1">
    <citation type="submission" date="2021-03" db="EMBL/GenBank/DDBJ databases">
        <title>Complete Genome Sequences of Two Lysobacter Strains Isolated from Sea Water (Lysobacter caseinilyticus) and Soil (Lysobacter helvus) in South Korea.</title>
        <authorList>
            <person name="Watanabe Y."/>
            <person name="Arakawa K."/>
        </authorList>
    </citation>
    <scope>NUCLEOTIDE SEQUENCE [LARGE SCALE GENOMIC DNA]</scope>
    <source>
        <strain evidence="3 4">D10</strain>
    </source>
</reference>
<feature type="transmembrane region" description="Helical" evidence="2">
    <location>
        <begin position="513"/>
        <end position="531"/>
    </location>
</feature>
<evidence type="ECO:0000313" key="4">
    <source>
        <dbReference type="Proteomes" id="UP000680514"/>
    </source>
</evidence>
<keyword evidence="2" id="KW-0812">Transmembrane</keyword>
<dbReference type="RefSeq" id="WP_213435383.1">
    <property type="nucleotide sequence ID" value="NZ_AP024546.1"/>
</dbReference>
<feature type="region of interest" description="Disordered" evidence="1">
    <location>
        <begin position="51"/>
        <end position="117"/>
    </location>
</feature>
<feature type="transmembrane region" description="Helical" evidence="2">
    <location>
        <begin position="790"/>
        <end position="815"/>
    </location>
</feature>
<accession>A0ABM7QAQ8</accession>
<evidence type="ECO:0000256" key="2">
    <source>
        <dbReference type="SAM" id="Phobius"/>
    </source>
</evidence>
<gene>
    <name evidence="3" type="ORF">LYSHEL_04040</name>
</gene>
<name>A0ABM7QAQ8_9GAMM</name>
<keyword evidence="2" id="KW-0472">Membrane</keyword>
<feature type="transmembrane region" description="Helical" evidence="2">
    <location>
        <begin position="270"/>
        <end position="289"/>
    </location>
</feature>
<dbReference type="Pfam" id="PF10101">
    <property type="entry name" value="DUF2339"/>
    <property type="match status" value="1"/>
</dbReference>
<keyword evidence="2" id="KW-1133">Transmembrane helix</keyword>
<feature type="transmembrane region" description="Helical" evidence="2">
    <location>
        <begin position="378"/>
        <end position="398"/>
    </location>
</feature>
<evidence type="ECO:0000256" key="1">
    <source>
        <dbReference type="SAM" id="MobiDB-lite"/>
    </source>
</evidence>
<feature type="transmembrane region" description="Helical" evidence="2">
    <location>
        <begin position="660"/>
        <end position="680"/>
    </location>
</feature>
<dbReference type="InterPro" id="IPR019286">
    <property type="entry name" value="DUF2339_TM"/>
</dbReference>
<feature type="transmembrane region" description="Helical" evidence="2">
    <location>
        <begin position="537"/>
        <end position="558"/>
    </location>
</feature>
<feature type="transmembrane region" description="Helical" evidence="2">
    <location>
        <begin position="601"/>
        <end position="618"/>
    </location>
</feature>
<dbReference type="EMBL" id="AP024546">
    <property type="protein sequence ID" value="BCT94533.1"/>
    <property type="molecule type" value="Genomic_DNA"/>
</dbReference>
<feature type="compositionally biased region" description="Low complexity" evidence="1">
    <location>
        <begin position="51"/>
        <end position="66"/>
    </location>
</feature>